<keyword evidence="2" id="KW-1133">Transmembrane helix</keyword>
<organism evidence="3">
    <name type="scientific">viral metagenome</name>
    <dbReference type="NCBI Taxonomy" id="1070528"/>
    <lineage>
        <taxon>unclassified sequences</taxon>
        <taxon>metagenomes</taxon>
        <taxon>organismal metagenomes</taxon>
    </lineage>
</organism>
<accession>A0A6C0BMG4</accession>
<sequence>MPHNKTPTPRGMELPPGLSFGGQAPAPVIKPKPMDAVKKYGKFVLLGVVVLVVGYLYYKRRKAKKAGGGGGGGLAKILGAGGQHSSVPPAAPVPAPAPHQPEQTRVTAPPARPAQASAAPRAAPAPTGDPNFTPL</sequence>
<keyword evidence="2" id="KW-0472">Membrane</keyword>
<keyword evidence="2" id="KW-0812">Transmembrane</keyword>
<evidence type="ECO:0000313" key="3">
    <source>
        <dbReference type="EMBL" id="QHS93587.1"/>
    </source>
</evidence>
<name>A0A6C0BMG4_9ZZZZ</name>
<dbReference type="AlphaFoldDB" id="A0A6C0BMG4"/>
<feature type="compositionally biased region" description="Pro residues" evidence="1">
    <location>
        <begin position="89"/>
        <end position="99"/>
    </location>
</feature>
<proteinExistence type="predicted"/>
<evidence type="ECO:0000256" key="1">
    <source>
        <dbReference type="SAM" id="MobiDB-lite"/>
    </source>
</evidence>
<reference evidence="3" key="1">
    <citation type="journal article" date="2020" name="Nature">
        <title>Giant virus diversity and host interactions through global metagenomics.</title>
        <authorList>
            <person name="Schulz F."/>
            <person name="Roux S."/>
            <person name="Paez-Espino D."/>
            <person name="Jungbluth S."/>
            <person name="Walsh D.A."/>
            <person name="Denef V.J."/>
            <person name="McMahon K.D."/>
            <person name="Konstantinidis K.T."/>
            <person name="Eloe-Fadrosh E.A."/>
            <person name="Kyrpides N.C."/>
            <person name="Woyke T."/>
        </authorList>
    </citation>
    <scope>NUCLEOTIDE SEQUENCE</scope>
    <source>
        <strain evidence="3">GVMAG-M-3300018080-19</strain>
    </source>
</reference>
<feature type="compositionally biased region" description="Low complexity" evidence="1">
    <location>
        <begin position="113"/>
        <end position="126"/>
    </location>
</feature>
<dbReference type="EMBL" id="MN739207">
    <property type="protein sequence ID" value="QHS93587.1"/>
    <property type="molecule type" value="Genomic_DNA"/>
</dbReference>
<feature type="transmembrane region" description="Helical" evidence="2">
    <location>
        <begin position="40"/>
        <end position="58"/>
    </location>
</feature>
<protein>
    <submittedName>
        <fullName evidence="3">Uncharacterized protein</fullName>
    </submittedName>
</protein>
<evidence type="ECO:0000256" key="2">
    <source>
        <dbReference type="SAM" id="Phobius"/>
    </source>
</evidence>
<feature type="region of interest" description="Disordered" evidence="1">
    <location>
        <begin position="78"/>
        <end position="135"/>
    </location>
</feature>